<feature type="compositionally biased region" description="Polar residues" evidence="1">
    <location>
        <begin position="59"/>
        <end position="75"/>
    </location>
</feature>
<name>A0A8J3L3T6_9ACTN</name>
<dbReference type="Proteomes" id="UP000630887">
    <property type="component" value="Unassembled WGS sequence"/>
</dbReference>
<keyword evidence="3" id="KW-1185">Reference proteome</keyword>
<feature type="compositionally biased region" description="Basic residues" evidence="1">
    <location>
        <begin position="41"/>
        <end position="53"/>
    </location>
</feature>
<evidence type="ECO:0000256" key="1">
    <source>
        <dbReference type="SAM" id="MobiDB-lite"/>
    </source>
</evidence>
<proteinExistence type="predicted"/>
<sequence length="97" mass="10334">MTMTTTPMLMTTAFRSGALTSPHDIAHRSAITDSATESSRRDHRWGARVRPRLGARLETSPQPNPLTGATPQRLPTSRVGPDEPDNPGGFSPGRGGA</sequence>
<accession>A0A8J3L3T6</accession>
<dbReference type="AlphaFoldDB" id="A0A8J3L3T6"/>
<dbReference type="EMBL" id="BONI01000042">
    <property type="protein sequence ID" value="GIG08061.1"/>
    <property type="molecule type" value="Genomic_DNA"/>
</dbReference>
<evidence type="ECO:0000313" key="3">
    <source>
        <dbReference type="Proteomes" id="UP000630887"/>
    </source>
</evidence>
<reference evidence="2 3" key="1">
    <citation type="submission" date="2021-01" db="EMBL/GenBank/DDBJ databases">
        <title>Whole genome shotgun sequence of Catellatospora coxensis NBRC 107359.</title>
        <authorList>
            <person name="Komaki H."/>
            <person name="Tamura T."/>
        </authorList>
    </citation>
    <scope>NUCLEOTIDE SEQUENCE [LARGE SCALE GENOMIC DNA]</scope>
    <source>
        <strain evidence="2 3">NBRC 107359</strain>
    </source>
</reference>
<feature type="region of interest" description="Disordered" evidence="1">
    <location>
        <begin position="14"/>
        <end position="97"/>
    </location>
</feature>
<organism evidence="2 3">
    <name type="scientific">Catellatospora coxensis</name>
    <dbReference type="NCBI Taxonomy" id="310354"/>
    <lineage>
        <taxon>Bacteria</taxon>
        <taxon>Bacillati</taxon>
        <taxon>Actinomycetota</taxon>
        <taxon>Actinomycetes</taxon>
        <taxon>Micromonosporales</taxon>
        <taxon>Micromonosporaceae</taxon>
        <taxon>Catellatospora</taxon>
    </lineage>
</organism>
<protein>
    <submittedName>
        <fullName evidence="2">Uncharacterized protein</fullName>
    </submittedName>
</protein>
<evidence type="ECO:0000313" key="2">
    <source>
        <dbReference type="EMBL" id="GIG08061.1"/>
    </source>
</evidence>
<comment type="caution">
    <text evidence="2">The sequence shown here is derived from an EMBL/GenBank/DDBJ whole genome shotgun (WGS) entry which is preliminary data.</text>
</comment>
<gene>
    <name evidence="2" type="ORF">Cco03nite_47610</name>
</gene>